<organism evidence="1 2">
    <name type="scientific">Debaryomyces hansenii (strain ATCC 36239 / CBS 767 / BCRC 21394 / JCM 1990 / NBRC 0083 / IGC 2968)</name>
    <name type="common">Yeast</name>
    <name type="synonym">Torulaspora hansenii</name>
    <dbReference type="NCBI Taxonomy" id="284592"/>
    <lineage>
        <taxon>Eukaryota</taxon>
        <taxon>Fungi</taxon>
        <taxon>Dikarya</taxon>
        <taxon>Ascomycota</taxon>
        <taxon>Saccharomycotina</taxon>
        <taxon>Pichiomycetes</taxon>
        <taxon>Debaryomycetaceae</taxon>
        <taxon>Debaryomyces</taxon>
    </lineage>
</organism>
<evidence type="ECO:0000313" key="1">
    <source>
        <dbReference type="EMBL" id="CAG88170.1"/>
    </source>
</evidence>
<gene>
    <name evidence="1" type="ordered locus">DEHA2E14278g</name>
</gene>
<dbReference type="EMBL" id="CR382137">
    <property type="protein sequence ID" value="CAG88170.1"/>
    <property type="molecule type" value="Genomic_DNA"/>
</dbReference>
<dbReference type="AlphaFoldDB" id="Q6BPE4"/>
<dbReference type="Proteomes" id="UP000000599">
    <property type="component" value="Chromosome E"/>
</dbReference>
<reference evidence="1 2" key="1">
    <citation type="journal article" date="2004" name="Nature">
        <title>Genome evolution in yeasts.</title>
        <authorList>
            <consortium name="Genolevures"/>
            <person name="Dujon B."/>
            <person name="Sherman D."/>
            <person name="Fischer G."/>
            <person name="Durrens P."/>
            <person name="Casaregola S."/>
            <person name="Lafontaine I."/>
            <person name="de Montigny J."/>
            <person name="Marck C."/>
            <person name="Neuveglise C."/>
            <person name="Talla E."/>
            <person name="Goffard N."/>
            <person name="Frangeul L."/>
            <person name="Aigle M."/>
            <person name="Anthouard V."/>
            <person name="Babour A."/>
            <person name="Barbe V."/>
            <person name="Barnay S."/>
            <person name="Blanchin S."/>
            <person name="Beckerich J.M."/>
            <person name="Beyne E."/>
            <person name="Bleykasten C."/>
            <person name="Boisrame A."/>
            <person name="Boyer J."/>
            <person name="Cattolico L."/>
            <person name="Confanioleri F."/>
            <person name="de Daruvar A."/>
            <person name="Despons L."/>
            <person name="Fabre E."/>
            <person name="Fairhead C."/>
            <person name="Ferry-Dumazet H."/>
            <person name="Groppi A."/>
            <person name="Hantraye F."/>
            <person name="Hennequin C."/>
            <person name="Jauniaux N."/>
            <person name="Joyet P."/>
            <person name="Kachouri R."/>
            <person name="Kerrest A."/>
            <person name="Koszul R."/>
            <person name="Lemaire M."/>
            <person name="Lesur I."/>
            <person name="Ma L."/>
            <person name="Muller H."/>
            <person name="Nicaud J.M."/>
            <person name="Nikolski M."/>
            <person name="Oztas S."/>
            <person name="Ozier-Kalogeropoulos O."/>
            <person name="Pellenz S."/>
            <person name="Potier S."/>
            <person name="Richard G.F."/>
            <person name="Straub M.L."/>
            <person name="Suleau A."/>
            <person name="Swennene D."/>
            <person name="Tekaia F."/>
            <person name="Wesolowski-Louvel M."/>
            <person name="Westhof E."/>
            <person name="Wirth B."/>
            <person name="Zeniou-Meyer M."/>
            <person name="Zivanovic I."/>
            <person name="Bolotin-Fukuhara M."/>
            <person name="Thierry A."/>
            <person name="Bouchier C."/>
            <person name="Caudron B."/>
            <person name="Scarpelli C."/>
            <person name="Gaillardin C."/>
            <person name="Weissenbach J."/>
            <person name="Wincker P."/>
            <person name="Souciet J.L."/>
        </authorList>
    </citation>
    <scope>NUCLEOTIDE SEQUENCE [LARGE SCALE GENOMIC DNA]</scope>
    <source>
        <strain evidence="2">ATCC 36239 / CBS 767 / BCRC 21394 / JCM 1990 / NBRC 0083 / IGC 2968</strain>
    </source>
</reference>
<name>Q6BPE4_DEBHA</name>
<dbReference type="RefSeq" id="XP_459926.1">
    <property type="nucleotide sequence ID" value="XM_459926.1"/>
</dbReference>
<dbReference type="InParanoid" id="Q6BPE4"/>
<dbReference type="HOGENOM" id="CLU_3368473_0_0_1"/>
<evidence type="ECO:0000313" key="2">
    <source>
        <dbReference type="Proteomes" id="UP000000599"/>
    </source>
</evidence>
<sequence>MSVDPKRLLEKRLRSFSSHSFWHIVPHTKGLSIGV</sequence>
<accession>Q6BPE4</accession>
<dbReference type="VEuPathDB" id="FungiDB:DEHA2E14278g"/>
<keyword evidence="2" id="KW-1185">Reference proteome</keyword>
<protein>
    <submittedName>
        <fullName evidence="1">DEHA2E14278p</fullName>
    </submittedName>
</protein>
<dbReference type="GeneID" id="2902390"/>
<dbReference type="KEGG" id="dha:DEHA2E14278g"/>
<proteinExistence type="predicted"/>